<dbReference type="GO" id="GO:0008526">
    <property type="term" value="F:phosphatidylinositol transfer activity"/>
    <property type="evidence" value="ECO:0007669"/>
    <property type="project" value="TreeGrafter"/>
</dbReference>
<feature type="compositionally biased region" description="Basic and acidic residues" evidence="4">
    <location>
        <begin position="621"/>
        <end position="635"/>
    </location>
</feature>
<dbReference type="InterPro" id="IPR036412">
    <property type="entry name" value="HAD-like_sf"/>
</dbReference>
<dbReference type="Pfam" id="PF02121">
    <property type="entry name" value="IP_trans"/>
    <property type="match status" value="1"/>
</dbReference>
<dbReference type="PROSITE" id="PS51043">
    <property type="entry name" value="DDHD"/>
    <property type="match status" value="1"/>
</dbReference>
<dbReference type="FunFam" id="3.40.50.1000:FF:000173">
    <property type="entry name" value="Membrane-associated phosphatidylinositol transfer protein 2"/>
    <property type="match status" value="1"/>
</dbReference>
<dbReference type="Ensembl" id="ENSCLMT00005002429.1">
    <property type="protein sequence ID" value="ENSCLMP00005002322.1"/>
    <property type="gene ID" value="ENSCLMG00005000923.1"/>
</dbReference>
<dbReference type="InterPro" id="IPR023393">
    <property type="entry name" value="START-like_dom_sf"/>
</dbReference>
<dbReference type="FunFam" id="3.30.530.20:FF:000001">
    <property type="entry name" value="Phosphatidylinositol transfer protein membrane associated 2"/>
    <property type="match status" value="1"/>
</dbReference>
<evidence type="ECO:0000256" key="4">
    <source>
        <dbReference type="SAM" id="MobiDB-lite"/>
    </source>
</evidence>
<dbReference type="SUPFAM" id="SSF55961">
    <property type="entry name" value="Bet v1-like"/>
    <property type="match status" value="1"/>
</dbReference>
<dbReference type="InterPro" id="IPR004177">
    <property type="entry name" value="DDHD_dom"/>
</dbReference>
<dbReference type="GO" id="GO:0035091">
    <property type="term" value="F:phosphatidylinositol binding"/>
    <property type="evidence" value="ECO:0007669"/>
    <property type="project" value="TreeGrafter"/>
</dbReference>
<keyword evidence="3" id="KW-0106">Calcium</keyword>
<dbReference type="GO" id="GO:0046872">
    <property type="term" value="F:metal ion binding"/>
    <property type="evidence" value="ECO:0007669"/>
    <property type="project" value="InterPro"/>
</dbReference>
<dbReference type="Proteomes" id="UP000694565">
    <property type="component" value="Unplaced"/>
</dbReference>
<dbReference type="SMART" id="SM00775">
    <property type="entry name" value="LNS2"/>
    <property type="match status" value="1"/>
</dbReference>
<reference evidence="6" key="1">
    <citation type="submission" date="2025-08" db="UniProtKB">
        <authorList>
            <consortium name="Ensembl"/>
        </authorList>
    </citation>
    <scope>IDENTIFICATION</scope>
</reference>
<evidence type="ECO:0000256" key="2">
    <source>
        <dbReference type="ARBA" id="ARBA00022553"/>
    </source>
</evidence>
<feature type="region of interest" description="Disordered" evidence="4">
    <location>
        <begin position="1259"/>
        <end position="1327"/>
    </location>
</feature>
<feature type="compositionally biased region" description="Basic and acidic residues" evidence="4">
    <location>
        <begin position="1275"/>
        <end position="1291"/>
    </location>
</feature>
<sequence length="1327" mass="147775">MLIKEYRIPMPMSVEEYRIAQLYMIQKKSRDESCGEGSGVEILENKPYTDGPGGTGQYTHKVYHIGMHIPSWFRSILPKAALRVEEESWNAYPYTRTRYTCPFVEKFSIDIETYYKPDTGNQADVFNMSAVEKRQRTIDPIDIVTDPMLPYEYKAEEDTRLFKSAKTQRGPLQDDWIEEYNNNPGKTPIMCAYKLCKVEFRYWGMQSKIERFIHDVGLRKVMVRAHRQAWCWQDEWYGLTMEDIRQLELETQLALATKMAQFSQAEEATEANGGAQSPDKEQEVKEAISSIEAEEVVVSSGGETLQPRGVLTKQWSTSSRSSHSSKRGVSPSRHSISEWRMQSIARDSDDSSDEEFFDAHEDLSDSEEVLPKEIAKWNSNELMDKIEAADTEETKYTFWPECTQCLQPSKIHVLILVLHGGNILDTGGGDQNSKQADVNTISTAFDTVMRVHYPAALGRIAIRLVPCPAICAEAFSLVSNLSPYSYDEGCLSSSQDHIPLAALPLLATSAPQYQDAMAAVVLRANQVYTDFIKSLDGAAFSGQVCLIGDCVGGILGFDALCSSNQTVNESQNSSRRGSVVSGQDQDLLSPGIIVNSGPASPTLEGSRHLSRSNIDIPRASTGDDTKRQLPRKRSDSSTYELDTIKQHQAFLTSLHSSVLRNDTVSRMSSSSTMLDGSSLGKFDFEVSDFFMFGSPLGLVLALRKTVIPMLDVAQLRPACQQVYNLFHPADPSASRLEPLLERKFHLLPPFNVPRYQRFPLGDGNSALLVETVQSNAQLLLDSGPLLSLRCQETISETCIPVPVLNWQEGFLKATPATMESDVVQSHGGVFMDSSYPSSPVTGPLSRGQRRASEISIASQVSGMADSYTSTNIANIAARWWGTKRLDFALYCPDALTAFPTVALPHLFHASYWESTDVVSFLLRQVMRHENSSILELDGKEVTEFTPSKPREKWLRKRTHVKIRNVTANHRVNDAVFTEDSQQVVTGRFMYGPLDMVTLAGEKVDLHIMTQPPSGEWVYFNTEVTNSSGRVSFVIPEDQRLGIGVYPVKMVVRGDHTFADSYLTVIPRGTEFVVFSIDGSFAASVSIMGSDPKVRAGAVDVVRHWQDLGYLIIYATGRPDMQKQRVVAWLSQHNFPHGIVSFCDGLVHDPLRHKANFLKSLTEVHMKIFAGYGSNKDISVYTSIGLHPSQIYIVGRPSKKMQHQCQFITEGYAAHLSQLEYSHRSRPAKSSSARMVLRKGSFGLGANSDFLRKRNHLLRTISSQPAPSSPTGSIHNRPERTQSQSDGERLEGAHSYSQGAAQRSMSITASCWGRSSSTKLEPGILSPK</sequence>
<dbReference type="SUPFAM" id="SSF56784">
    <property type="entry name" value="HAD-like"/>
    <property type="match status" value="1"/>
</dbReference>
<feature type="compositionally biased region" description="Polar residues" evidence="4">
    <location>
        <begin position="1294"/>
        <end position="1318"/>
    </location>
</feature>
<dbReference type="GO" id="GO:0005737">
    <property type="term" value="C:cytoplasm"/>
    <property type="evidence" value="ECO:0007669"/>
    <property type="project" value="TreeGrafter"/>
</dbReference>
<dbReference type="PRINTS" id="PR00391">
    <property type="entry name" value="PITRANSFER"/>
</dbReference>
<dbReference type="Gene3D" id="3.30.530.20">
    <property type="match status" value="1"/>
</dbReference>
<protein>
    <submittedName>
        <fullName evidence="6">Phosphatidylinositol transfer protein membrane associated 2</fullName>
    </submittedName>
</protein>
<reference evidence="6" key="2">
    <citation type="submission" date="2025-09" db="UniProtKB">
        <authorList>
            <consortium name="Ensembl"/>
        </authorList>
    </citation>
    <scope>IDENTIFICATION</scope>
</reference>
<feature type="region of interest" description="Disordered" evidence="4">
    <location>
        <begin position="589"/>
        <end position="638"/>
    </location>
</feature>
<evidence type="ECO:0000256" key="1">
    <source>
        <dbReference type="ARBA" id="ARBA00010316"/>
    </source>
</evidence>
<feature type="region of interest" description="Disordered" evidence="4">
    <location>
        <begin position="308"/>
        <end position="364"/>
    </location>
</feature>
<evidence type="ECO:0000313" key="6">
    <source>
        <dbReference type="Ensembl" id="ENSCLMP00005002322.1"/>
    </source>
</evidence>
<dbReference type="GO" id="GO:0008525">
    <property type="term" value="F:phosphatidylcholine transporter activity"/>
    <property type="evidence" value="ECO:0007669"/>
    <property type="project" value="TreeGrafter"/>
</dbReference>
<dbReference type="PANTHER" id="PTHR10658:SF81">
    <property type="entry name" value="PROTEIN RETINAL DEGENERATION B"/>
    <property type="match status" value="1"/>
</dbReference>
<dbReference type="Pfam" id="PF24694">
    <property type="entry name" value="LNS2_PITM1-3"/>
    <property type="match status" value="1"/>
</dbReference>
<evidence type="ECO:0000313" key="7">
    <source>
        <dbReference type="Proteomes" id="UP000694565"/>
    </source>
</evidence>
<evidence type="ECO:0000256" key="3">
    <source>
        <dbReference type="ARBA" id="ARBA00022837"/>
    </source>
</evidence>
<dbReference type="GO" id="GO:0031210">
    <property type="term" value="F:phosphatidylcholine binding"/>
    <property type="evidence" value="ECO:0007669"/>
    <property type="project" value="TreeGrafter"/>
</dbReference>
<feature type="region of interest" description="Disordered" evidence="4">
    <location>
        <begin position="265"/>
        <end position="287"/>
    </location>
</feature>
<proteinExistence type="inferred from homology"/>
<organism evidence="6 7">
    <name type="scientific">Cyclopterus lumpus</name>
    <name type="common">Lumpsucker</name>
    <dbReference type="NCBI Taxonomy" id="8103"/>
    <lineage>
        <taxon>Eukaryota</taxon>
        <taxon>Metazoa</taxon>
        <taxon>Chordata</taxon>
        <taxon>Craniata</taxon>
        <taxon>Vertebrata</taxon>
        <taxon>Euteleostomi</taxon>
        <taxon>Actinopterygii</taxon>
        <taxon>Neopterygii</taxon>
        <taxon>Teleostei</taxon>
        <taxon>Neoteleostei</taxon>
        <taxon>Acanthomorphata</taxon>
        <taxon>Eupercaria</taxon>
        <taxon>Perciformes</taxon>
        <taxon>Cottioidei</taxon>
        <taxon>Cottales</taxon>
        <taxon>Cyclopteridae</taxon>
        <taxon>Cyclopterus</taxon>
    </lineage>
</organism>
<dbReference type="CDD" id="cd08889">
    <property type="entry name" value="SRPBCC_PITPNM1-2_like"/>
    <property type="match status" value="1"/>
</dbReference>
<dbReference type="GeneTree" id="ENSGT00940000153849"/>
<feature type="domain" description="DDHD" evidence="5">
    <location>
        <begin position="682"/>
        <end position="927"/>
    </location>
</feature>
<accession>A0A8C2YWE7</accession>
<dbReference type="PANTHER" id="PTHR10658">
    <property type="entry name" value="PHOSPHATIDYLINOSITOL TRANSFER PROTEIN"/>
    <property type="match status" value="1"/>
</dbReference>
<comment type="similarity">
    <text evidence="1">Belongs to the PtdIns transfer protein family. PI transfer class IIA subfamily.</text>
</comment>
<dbReference type="Pfam" id="PF24695">
    <property type="entry name" value="PITM1-3"/>
    <property type="match status" value="1"/>
</dbReference>
<feature type="compositionally biased region" description="Low complexity" evidence="4">
    <location>
        <begin position="316"/>
        <end position="333"/>
    </location>
</feature>
<keyword evidence="7" id="KW-1185">Reference proteome</keyword>
<keyword evidence="2" id="KW-0597">Phosphoprotein</keyword>
<dbReference type="InterPro" id="IPR031315">
    <property type="entry name" value="LNS2/PITP"/>
</dbReference>
<feature type="compositionally biased region" description="Polar residues" evidence="4">
    <location>
        <begin position="1259"/>
        <end position="1273"/>
    </location>
</feature>
<evidence type="ECO:0000259" key="5">
    <source>
        <dbReference type="PROSITE" id="PS51043"/>
    </source>
</evidence>
<dbReference type="Pfam" id="PF02862">
    <property type="entry name" value="DDHD"/>
    <property type="match status" value="1"/>
</dbReference>
<dbReference type="InterPro" id="IPR001666">
    <property type="entry name" value="PI_transfer"/>
</dbReference>
<dbReference type="SMART" id="SM01127">
    <property type="entry name" value="DDHD"/>
    <property type="match status" value="1"/>
</dbReference>
<dbReference type="InterPro" id="IPR055261">
    <property type="entry name" value="PI_transfer_N"/>
</dbReference>
<name>A0A8C2YWE7_CYCLU</name>